<name>A0A1F5NVT4_9BACT</name>
<accession>A0A1F5NVT4</accession>
<evidence type="ECO:0000313" key="2">
    <source>
        <dbReference type="EMBL" id="OGE81632.1"/>
    </source>
</evidence>
<reference evidence="2 3" key="1">
    <citation type="journal article" date="2016" name="Nat. Commun.">
        <title>Thousands of microbial genomes shed light on interconnected biogeochemical processes in an aquifer system.</title>
        <authorList>
            <person name="Anantharaman K."/>
            <person name="Brown C.T."/>
            <person name="Hug L.A."/>
            <person name="Sharon I."/>
            <person name="Castelle C.J."/>
            <person name="Probst A.J."/>
            <person name="Thomas B.C."/>
            <person name="Singh A."/>
            <person name="Wilkins M.J."/>
            <person name="Karaoz U."/>
            <person name="Brodie E.L."/>
            <person name="Williams K.H."/>
            <person name="Hubbard S.S."/>
            <person name="Banfield J.F."/>
        </authorList>
    </citation>
    <scope>NUCLEOTIDE SEQUENCE [LARGE SCALE GENOMIC DNA]</scope>
</reference>
<evidence type="ECO:0000313" key="3">
    <source>
        <dbReference type="Proteomes" id="UP000177912"/>
    </source>
</evidence>
<protein>
    <submittedName>
        <fullName evidence="2">Uncharacterized protein</fullName>
    </submittedName>
</protein>
<feature type="region of interest" description="Disordered" evidence="1">
    <location>
        <begin position="1"/>
        <end position="21"/>
    </location>
</feature>
<dbReference type="EMBL" id="MFEI01000006">
    <property type="protein sequence ID" value="OGE81632.1"/>
    <property type="molecule type" value="Genomic_DNA"/>
</dbReference>
<comment type="caution">
    <text evidence="2">The sequence shown here is derived from an EMBL/GenBank/DDBJ whole genome shotgun (WGS) entry which is preliminary data.</text>
</comment>
<dbReference type="AlphaFoldDB" id="A0A1F5NVT4"/>
<feature type="region of interest" description="Disordered" evidence="1">
    <location>
        <begin position="35"/>
        <end position="61"/>
    </location>
</feature>
<organism evidence="2 3">
    <name type="scientific">Candidatus Doudnabacteria bacterium RIFCSPHIGHO2_01_FULL_43_23</name>
    <dbReference type="NCBI Taxonomy" id="1817822"/>
    <lineage>
        <taxon>Bacteria</taxon>
        <taxon>Candidatus Doudnaibacteriota</taxon>
    </lineage>
</organism>
<sequence>MIESEKGSQEQADVEPPKVDSEVAKKHFQELKAMDPEELGATLEREMETAVPPKEIDPEEPNFRERMYDTTLGTIRMLLNQGKIDEDTSIPELLEILEKALDKKKF</sequence>
<proteinExistence type="predicted"/>
<evidence type="ECO:0000256" key="1">
    <source>
        <dbReference type="SAM" id="MobiDB-lite"/>
    </source>
</evidence>
<dbReference type="STRING" id="1817822.A2826_01840"/>
<gene>
    <name evidence="2" type="ORF">A2826_01840</name>
</gene>
<dbReference type="Proteomes" id="UP000177912">
    <property type="component" value="Unassembled WGS sequence"/>
</dbReference>